<dbReference type="SUPFAM" id="SSF48179">
    <property type="entry name" value="6-phosphogluconate dehydrogenase C-terminal domain-like"/>
    <property type="match status" value="1"/>
</dbReference>
<evidence type="ECO:0000259" key="5">
    <source>
        <dbReference type="Pfam" id="PF14833"/>
    </source>
</evidence>
<dbReference type="Gene3D" id="1.10.1040.10">
    <property type="entry name" value="N-(1-d-carboxylethyl)-l-norvaline Dehydrogenase, domain 2"/>
    <property type="match status" value="1"/>
</dbReference>
<comment type="caution">
    <text evidence="6">The sequence shown here is derived from an EMBL/GenBank/DDBJ whole genome shotgun (WGS) entry which is preliminary data.</text>
</comment>
<comment type="similarity">
    <text evidence="1">Belongs to the HIBADH-related family.</text>
</comment>
<proteinExistence type="inferred from homology"/>
<evidence type="ECO:0000259" key="4">
    <source>
        <dbReference type="Pfam" id="PF03446"/>
    </source>
</evidence>
<gene>
    <name evidence="6" type="ORF">ACFQ5K_05000</name>
</gene>
<evidence type="ECO:0000313" key="6">
    <source>
        <dbReference type="EMBL" id="MFD1440751.1"/>
    </source>
</evidence>
<evidence type="ECO:0000256" key="2">
    <source>
        <dbReference type="ARBA" id="ARBA00023002"/>
    </source>
</evidence>
<keyword evidence="7" id="KW-1185">Reference proteome</keyword>
<dbReference type="InterPro" id="IPR036291">
    <property type="entry name" value="NAD(P)-bd_dom_sf"/>
</dbReference>
<dbReference type="RefSeq" id="WP_125754621.1">
    <property type="nucleotide sequence ID" value="NZ_JBHTOK010000020.1"/>
</dbReference>
<dbReference type="InterPro" id="IPR013328">
    <property type="entry name" value="6PGD_dom2"/>
</dbReference>
<dbReference type="InterPro" id="IPR015815">
    <property type="entry name" value="HIBADH-related"/>
</dbReference>
<dbReference type="PIRSF" id="PIRSF000103">
    <property type="entry name" value="HIBADH"/>
    <property type="match status" value="1"/>
</dbReference>
<evidence type="ECO:0000256" key="1">
    <source>
        <dbReference type="ARBA" id="ARBA00009080"/>
    </source>
</evidence>
<dbReference type="EC" id="1.1.-.-" evidence="6"/>
<protein>
    <submittedName>
        <fullName evidence="6">NAD(P)-dependent oxidoreductase</fullName>
        <ecNumber evidence="6">1.1.-.-</ecNumber>
    </submittedName>
</protein>
<dbReference type="Proteomes" id="UP001597212">
    <property type="component" value="Unassembled WGS sequence"/>
</dbReference>
<sequence>MQIGFIGTGIMGTGIIKNFLKVGYDVTVYNRTSAHAQAVLDANAKWADSPREVAASSDVTFTMVGFPKDVEQVYFGPDGVLAGAKAGSIIVDMTTSQPSLAARIAAAAAKQDIRALDAPVSGGDIGAQKGTLTIMVGGDRQAYDQLQPLFAKIGTTNHYFGPAGSGQHAKMANQIMIAGTMTGLTEMLVYAKAAGLDLKTVLATVGGGGGANWSLENYGPRILVGDYTPGFFIKHFVKDLRIALEEADRLGVALPATKQAKALYQAMVDNGHGDLGTQGLITSYPSWQK</sequence>
<dbReference type="GO" id="GO:0016491">
    <property type="term" value="F:oxidoreductase activity"/>
    <property type="evidence" value="ECO:0007669"/>
    <property type="project" value="UniProtKB-KW"/>
</dbReference>
<keyword evidence="3" id="KW-0520">NAD</keyword>
<accession>A0ABW4CW13</accession>
<feature type="domain" description="6-phosphogluconate dehydrogenase NADP-binding" evidence="4">
    <location>
        <begin position="2"/>
        <end position="159"/>
    </location>
</feature>
<keyword evidence="2 6" id="KW-0560">Oxidoreductase</keyword>
<dbReference type="InterPro" id="IPR006115">
    <property type="entry name" value="6PGDH_NADP-bd"/>
</dbReference>
<dbReference type="PANTHER" id="PTHR43060">
    <property type="entry name" value="3-HYDROXYISOBUTYRATE DEHYDROGENASE-LIKE 1, MITOCHONDRIAL-RELATED"/>
    <property type="match status" value="1"/>
</dbReference>
<dbReference type="SUPFAM" id="SSF51735">
    <property type="entry name" value="NAD(P)-binding Rossmann-fold domains"/>
    <property type="match status" value="1"/>
</dbReference>
<evidence type="ECO:0000256" key="3">
    <source>
        <dbReference type="ARBA" id="ARBA00023027"/>
    </source>
</evidence>
<dbReference type="Pfam" id="PF14833">
    <property type="entry name" value="NAD_binding_11"/>
    <property type="match status" value="1"/>
</dbReference>
<dbReference type="InterPro" id="IPR029154">
    <property type="entry name" value="HIBADH-like_NADP-bd"/>
</dbReference>
<dbReference type="Pfam" id="PF03446">
    <property type="entry name" value="NAD_binding_2"/>
    <property type="match status" value="1"/>
</dbReference>
<feature type="domain" description="3-hydroxyisobutyrate dehydrogenase-like NAD-binding" evidence="5">
    <location>
        <begin position="164"/>
        <end position="282"/>
    </location>
</feature>
<dbReference type="Gene3D" id="3.40.50.720">
    <property type="entry name" value="NAD(P)-binding Rossmann-like Domain"/>
    <property type="match status" value="1"/>
</dbReference>
<dbReference type="InterPro" id="IPR008927">
    <property type="entry name" value="6-PGluconate_DH-like_C_sf"/>
</dbReference>
<reference evidence="7" key="1">
    <citation type="journal article" date="2019" name="Int. J. Syst. Evol. Microbiol.">
        <title>The Global Catalogue of Microorganisms (GCM) 10K type strain sequencing project: providing services to taxonomists for standard genome sequencing and annotation.</title>
        <authorList>
            <consortium name="The Broad Institute Genomics Platform"/>
            <consortium name="The Broad Institute Genome Sequencing Center for Infectious Disease"/>
            <person name="Wu L."/>
            <person name="Ma J."/>
        </authorList>
    </citation>
    <scope>NUCLEOTIDE SEQUENCE [LARGE SCALE GENOMIC DNA]</scope>
    <source>
        <strain evidence="7">CCM 8912</strain>
    </source>
</reference>
<name>A0ABW4CW13_9LACO</name>
<organism evidence="6 7">
    <name type="scientific">Lacticaseibacillus hegangensis</name>
    <dbReference type="NCBI Taxonomy" id="2486010"/>
    <lineage>
        <taxon>Bacteria</taxon>
        <taxon>Bacillati</taxon>
        <taxon>Bacillota</taxon>
        <taxon>Bacilli</taxon>
        <taxon>Lactobacillales</taxon>
        <taxon>Lactobacillaceae</taxon>
        <taxon>Lacticaseibacillus</taxon>
    </lineage>
</organism>
<dbReference type="EMBL" id="JBHTOK010000020">
    <property type="protein sequence ID" value="MFD1440751.1"/>
    <property type="molecule type" value="Genomic_DNA"/>
</dbReference>
<evidence type="ECO:0000313" key="7">
    <source>
        <dbReference type="Proteomes" id="UP001597212"/>
    </source>
</evidence>
<dbReference type="PANTHER" id="PTHR43060:SF15">
    <property type="entry name" value="3-HYDROXYISOBUTYRATE DEHYDROGENASE-LIKE 1, MITOCHONDRIAL-RELATED"/>
    <property type="match status" value="1"/>
</dbReference>